<evidence type="ECO:0000256" key="2">
    <source>
        <dbReference type="SAM" id="SignalP"/>
    </source>
</evidence>
<keyword evidence="2" id="KW-0732">Signal</keyword>
<reference evidence="4" key="1">
    <citation type="submission" date="2016-10" db="EMBL/GenBank/DDBJ databases">
        <authorList>
            <person name="Varghese N."/>
            <person name="Submissions S."/>
        </authorList>
    </citation>
    <scope>NUCLEOTIDE SEQUENCE [LARGE SCALE GENOMIC DNA]</scope>
    <source>
        <strain evidence="4">DSM 46732</strain>
    </source>
</reference>
<dbReference type="PRINTS" id="PR01217">
    <property type="entry name" value="PRICHEXTENSN"/>
</dbReference>
<dbReference type="EMBL" id="FNJR01000003">
    <property type="protein sequence ID" value="SDP27866.1"/>
    <property type="molecule type" value="Genomic_DNA"/>
</dbReference>
<dbReference type="Proteomes" id="UP000199497">
    <property type="component" value="Unassembled WGS sequence"/>
</dbReference>
<evidence type="ECO:0000313" key="4">
    <source>
        <dbReference type="Proteomes" id="UP000199497"/>
    </source>
</evidence>
<feature type="region of interest" description="Disordered" evidence="1">
    <location>
        <begin position="257"/>
        <end position="367"/>
    </location>
</feature>
<protein>
    <submittedName>
        <fullName evidence="3">Uncharacterized protein</fullName>
    </submittedName>
</protein>
<dbReference type="STRING" id="405564.SAMN04487905_10329"/>
<organism evidence="3 4">
    <name type="scientific">Actinopolyspora xinjiangensis</name>
    <dbReference type="NCBI Taxonomy" id="405564"/>
    <lineage>
        <taxon>Bacteria</taxon>
        <taxon>Bacillati</taxon>
        <taxon>Actinomycetota</taxon>
        <taxon>Actinomycetes</taxon>
        <taxon>Actinopolysporales</taxon>
        <taxon>Actinopolysporaceae</taxon>
        <taxon>Actinopolyspora</taxon>
    </lineage>
</organism>
<gene>
    <name evidence="3" type="ORF">SAMN04487905_10329</name>
</gene>
<feature type="chain" id="PRO_5011690405" evidence="2">
    <location>
        <begin position="30"/>
        <end position="394"/>
    </location>
</feature>
<name>A0A1H0RFR8_9ACTN</name>
<proteinExistence type="predicted"/>
<accession>A0A1H0RFR8</accession>
<evidence type="ECO:0000256" key="1">
    <source>
        <dbReference type="SAM" id="MobiDB-lite"/>
    </source>
</evidence>
<dbReference type="OrthoDB" id="3386127at2"/>
<evidence type="ECO:0000313" key="3">
    <source>
        <dbReference type="EMBL" id="SDP27866.1"/>
    </source>
</evidence>
<keyword evidence="4" id="KW-1185">Reference proteome</keyword>
<feature type="compositionally biased region" description="Basic and acidic residues" evidence="1">
    <location>
        <begin position="257"/>
        <end position="271"/>
    </location>
</feature>
<feature type="signal peptide" evidence="2">
    <location>
        <begin position="1"/>
        <end position="29"/>
    </location>
</feature>
<sequence>MRAGWRGVRVLAASWSALALLATLTPVVAAQEDAPSDCALLHVATTSAEPTLRRVTVPEATSTSLPPPEVAIEALGYARRQHSAYGITSTGTFPFRTGNVVTLEREGTVHELGPLRHRAPLPGVWHGDIRAGAISGDEWYLVAGNRLYTVNIDPDSPDYLSVIDGTWLPPWLFPLTIGDIAVTPRQTLRTVTTNHHHEAMVVEIAIPNATIVSAEPVALPPASYGAIVLGPRGATYAIADNVSGHSRLYRIGAERSETVELSRGRPLRRNDAAGCLPSRPSPPPTSPPPPSKPSPPDPPPRETTPHTPPSNVPPSAGTPSPEPTSPPTGTTPTSPPGPSHPTTTPPPPEPSRGALPPPPNPRPVRELDTATKRQWVLATLLLIIGSGVVVRRLR</sequence>
<dbReference type="RefSeq" id="WP_139182913.1">
    <property type="nucleotide sequence ID" value="NZ_FNJR01000003.1"/>
</dbReference>
<feature type="compositionally biased region" description="Pro residues" evidence="1">
    <location>
        <begin position="279"/>
        <end position="298"/>
    </location>
</feature>
<dbReference type="AlphaFoldDB" id="A0A1H0RFR8"/>
<feature type="compositionally biased region" description="Pro residues" evidence="1">
    <location>
        <begin position="333"/>
        <end position="362"/>
    </location>
</feature>